<feature type="domain" description="HTH asnC-type" evidence="4">
    <location>
        <begin position="169"/>
        <end position="220"/>
    </location>
</feature>
<dbReference type="SMART" id="SM00344">
    <property type="entry name" value="HTH_ASNC"/>
    <property type="match status" value="2"/>
</dbReference>
<dbReference type="PANTHER" id="PTHR30154:SF34">
    <property type="entry name" value="TRANSCRIPTIONAL REGULATOR AZLB"/>
    <property type="match status" value="1"/>
</dbReference>
<dbReference type="PROSITE" id="PS50956">
    <property type="entry name" value="HTH_ASNC_2"/>
    <property type="match status" value="1"/>
</dbReference>
<dbReference type="AlphaFoldDB" id="A0A1H1BBY0"/>
<evidence type="ECO:0000259" key="4">
    <source>
        <dbReference type="PROSITE" id="PS50956"/>
    </source>
</evidence>
<evidence type="ECO:0000256" key="1">
    <source>
        <dbReference type="ARBA" id="ARBA00023015"/>
    </source>
</evidence>
<keyword evidence="3" id="KW-0804">Transcription</keyword>
<dbReference type="Pfam" id="PF13404">
    <property type="entry name" value="HTH_AsnC-type"/>
    <property type="match status" value="1"/>
</dbReference>
<evidence type="ECO:0000256" key="2">
    <source>
        <dbReference type="ARBA" id="ARBA00023125"/>
    </source>
</evidence>
<protein>
    <submittedName>
        <fullName evidence="5">DNA-binding transcriptional regulator, Lrp family</fullName>
    </submittedName>
</protein>
<gene>
    <name evidence="5" type="ORF">SAMN04488565_2714</name>
</gene>
<dbReference type="EMBL" id="FNKB01000002">
    <property type="protein sequence ID" value="SDQ49361.1"/>
    <property type="molecule type" value="Genomic_DNA"/>
</dbReference>
<dbReference type="Proteomes" id="UP000182690">
    <property type="component" value="Unassembled WGS sequence"/>
</dbReference>
<dbReference type="InterPro" id="IPR000485">
    <property type="entry name" value="AsnC-type_HTH_dom"/>
</dbReference>
<dbReference type="Pfam" id="PF13412">
    <property type="entry name" value="HTH_24"/>
    <property type="match status" value="1"/>
</dbReference>
<name>A0A1H1BBY0_9MICO</name>
<dbReference type="OrthoDB" id="3526090at2"/>
<dbReference type="SUPFAM" id="SSF46785">
    <property type="entry name" value="Winged helix' DNA-binding domain"/>
    <property type="match status" value="2"/>
</dbReference>
<keyword evidence="2 5" id="KW-0238">DNA-binding</keyword>
<sequence>MQPITRRTNAPRTPQGAADLDDFDASLIRALQADGRASIHDLAILLGASRDFVAQRLQLLTHGGGLRIVAALDPGFVGHHVLVHAKVEVDGPIAPIAEEVVQLPDAVFVSMTSGPLPLVFESRHGDSHELLEVLDHVRGLPTVRRVLVSTYVEVLKGFFVSHGQTDIVLDRIDYELIAVLQQDGRTSYRALADTVHLSPSSTRARVQRLIDAGVIRIAAIKSGSFSRNRLAIGVGITIDGSPEPIRRFIMESPYIDFAVRSHGSFDFIATLVSASSAHLLPVMDAMRGLPGVSALESWTHYDIVKEDYARTLGRVLVRE</sequence>
<dbReference type="PRINTS" id="PR00033">
    <property type="entry name" value="HTHASNC"/>
</dbReference>
<keyword evidence="1" id="KW-0805">Transcription regulation</keyword>
<evidence type="ECO:0000256" key="3">
    <source>
        <dbReference type="ARBA" id="ARBA00023163"/>
    </source>
</evidence>
<evidence type="ECO:0000313" key="6">
    <source>
        <dbReference type="Proteomes" id="UP000182690"/>
    </source>
</evidence>
<dbReference type="STRING" id="1079994.SAMN04488565_2714"/>
<dbReference type="InterPro" id="IPR036388">
    <property type="entry name" value="WH-like_DNA-bd_sf"/>
</dbReference>
<dbReference type="GO" id="GO:0043200">
    <property type="term" value="P:response to amino acid"/>
    <property type="evidence" value="ECO:0007669"/>
    <property type="project" value="TreeGrafter"/>
</dbReference>
<dbReference type="PANTHER" id="PTHR30154">
    <property type="entry name" value="LEUCINE-RESPONSIVE REGULATORY PROTEIN"/>
    <property type="match status" value="1"/>
</dbReference>
<dbReference type="InterPro" id="IPR019888">
    <property type="entry name" value="Tscrpt_reg_AsnC-like"/>
</dbReference>
<dbReference type="eggNOG" id="COG1522">
    <property type="taxonomic scope" value="Bacteria"/>
</dbReference>
<dbReference type="Gene3D" id="1.10.10.10">
    <property type="entry name" value="Winged helix-like DNA-binding domain superfamily/Winged helix DNA-binding domain"/>
    <property type="match status" value="2"/>
</dbReference>
<proteinExistence type="predicted"/>
<dbReference type="Gene3D" id="3.30.70.920">
    <property type="match status" value="1"/>
</dbReference>
<dbReference type="GO" id="GO:0043565">
    <property type="term" value="F:sequence-specific DNA binding"/>
    <property type="evidence" value="ECO:0007669"/>
    <property type="project" value="InterPro"/>
</dbReference>
<evidence type="ECO:0000313" key="5">
    <source>
        <dbReference type="EMBL" id="SDQ49361.1"/>
    </source>
</evidence>
<accession>A0A1H1BBY0</accession>
<organism evidence="5 6">
    <name type="scientific">Leucobacter chromiiresistens</name>
    <dbReference type="NCBI Taxonomy" id="1079994"/>
    <lineage>
        <taxon>Bacteria</taxon>
        <taxon>Bacillati</taxon>
        <taxon>Actinomycetota</taxon>
        <taxon>Actinomycetes</taxon>
        <taxon>Micrococcales</taxon>
        <taxon>Microbacteriaceae</taxon>
        <taxon>Leucobacter</taxon>
    </lineage>
</organism>
<dbReference type="RefSeq" id="WP_010156320.1">
    <property type="nucleotide sequence ID" value="NZ_FNKB01000002.1"/>
</dbReference>
<dbReference type="InterPro" id="IPR036390">
    <property type="entry name" value="WH_DNA-bd_sf"/>
</dbReference>
<dbReference type="SUPFAM" id="SSF54909">
    <property type="entry name" value="Dimeric alpha+beta barrel"/>
    <property type="match status" value="2"/>
</dbReference>
<reference evidence="5 6" key="1">
    <citation type="submission" date="2016-10" db="EMBL/GenBank/DDBJ databases">
        <authorList>
            <person name="de Groot N.N."/>
        </authorList>
    </citation>
    <scope>NUCLEOTIDE SEQUENCE [LARGE SCALE GENOMIC DNA]</scope>
    <source>
        <strain evidence="5 6">DSM 22788</strain>
    </source>
</reference>
<dbReference type="InterPro" id="IPR011008">
    <property type="entry name" value="Dimeric_a/b-barrel"/>
</dbReference>
<dbReference type="GO" id="GO:0005829">
    <property type="term" value="C:cytosol"/>
    <property type="evidence" value="ECO:0007669"/>
    <property type="project" value="TreeGrafter"/>
</dbReference>